<sequence>MRRGSGLNTIILLALLLLLDIYVFMAVKAIFSGSSTRVRNIVFGSYWAVSALVIITVGLLPYLNWQDWPANTRSYILTIIFGIVFAKMLAAAFMLLDDLRRGVQWIISRFTTEGAGAVADNGISRSRFFSQVALLLGGGMFATLMYGLSNKYNYRVHKMTLAFKNLPPAFKGLRIVQISDIHSGSLTDKEAVIKGIEMINAQKADIVLFTGDLVNDRASEMDSLMEVFSKIKAPMGVYSTLGNHDYGDYYAWPDKDANGYSALRNQNLERLKQVHSEMGWRLLMNEHVTLERGGQQIALLGIENWSAMSRFPKYGDMKKAYAGASHLPFKILMSHDPTHWDAQVRTEYPDIDLMLAGHTHGMQFGVEIPGFKWSPARFIYKEWAGLYKEGAQRLYVNRGFGFLGYPGRVGILPEITVIDLA</sequence>
<feature type="transmembrane region" description="Helical" evidence="3">
    <location>
        <begin position="128"/>
        <end position="149"/>
    </location>
</feature>
<protein>
    <submittedName>
        <fullName evidence="5">Metallophosphoesterase</fullName>
    </submittedName>
</protein>
<evidence type="ECO:0000256" key="2">
    <source>
        <dbReference type="ARBA" id="ARBA00022801"/>
    </source>
</evidence>
<evidence type="ECO:0000256" key="1">
    <source>
        <dbReference type="ARBA" id="ARBA00022723"/>
    </source>
</evidence>
<dbReference type="Pfam" id="PF00149">
    <property type="entry name" value="Metallophos"/>
    <property type="match status" value="1"/>
</dbReference>
<dbReference type="CDD" id="cd07385">
    <property type="entry name" value="MPP_YkuE_C"/>
    <property type="match status" value="1"/>
</dbReference>
<feature type="transmembrane region" description="Helical" evidence="3">
    <location>
        <begin position="75"/>
        <end position="96"/>
    </location>
</feature>
<keyword evidence="3" id="KW-0812">Transmembrane</keyword>
<keyword evidence="3" id="KW-0472">Membrane</keyword>
<dbReference type="PANTHER" id="PTHR31302:SF31">
    <property type="entry name" value="PHOSPHODIESTERASE YAEI"/>
    <property type="match status" value="1"/>
</dbReference>
<dbReference type="EMBL" id="JAICCF010000001">
    <property type="protein sequence ID" value="MBW8683914.1"/>
    <property type="molecule type" value="Genomic_DNA"/>
</dbReference>
<comment type="caution">
    <text evidence="5">The sequence shown here is derived from an EMBL/GenBank/DDBJ whole genome shotgun (WGS) entry which is preliminary data.</text>
</comment>
<keyword evidence="2" id="KW-0378">Hydrolase</keyword>
<evidence type="ECO:0000313" key="5">
    <source>
        <dbReference type="EMBL" id="MBW8683914.1"/>
    </source>
</evidence>
<dbReference type="RefSeq" id="WP_220249122.1">
    <property type="nucleotide sequence ID" value="NZ_JAICCF010000001.1"/>
</dbReference>
<proteinExistence type="predicted"/>
<keyword evidence="3" id="KW-1133">Transmembrane helix</keyword>
<evidence type="ECO:0000313" key="6">
    <source>
        <dbReference type="Proteomes" id="UP000812961"/>
    </source>
</evidence>
<reference evidence="5 6" key="1">
    <citation type="submission" date="2021-08" db="EMBL/GenBank/DDBJ databases">
        <title>The genome sequence of Chitinophaga sp. B61.</title>
        <authorList>
            <person name="Zhang X."/>
        </authorList>
    </citation>
    <scope>NUCLEOTIDE SEQUENCE [LARGE SCALE GENOMIC DNA]</scope>
    <source>
        <strain evidence="5 6">B61</strain>
    </source>
</reference>
<name>A0ABS7G8E5_9BACT</name>
<dbReference type="SUPFAM" id="SSF56300">
    <property type="entry name" value="Metallo-dependent phosphatases"/>
    <property type="match status" value="1"/>
</dbReference>
<feature type="transmembrane region" description="Helical" evidence="3">
    <location>
        <begin position="7"/>
        <end position="31"/>
    </location>
</feature>
<dbReference type="InterPro" id="IPR051158">
    <property type="entry name" value="Metallophosphoesterase_sf"/>
</dbReference>
<evidence type="ECO:0000259" key="4">
    <source>
        <dbReference type="Pfam" id="PF00149"/>
    </source>
</evidence>
<keyword evidence="6" id="KW-1185">Reference proteome</keyword>
<feature type="transmembrane region" description="Helical" evidence="3">
    <location>
        <begin position="43"/>
        <end position="63"/>
    </location>
</feature>
<evidence type="ECO:0000256" key="3">
    <source>
        <dbReference type="SAM" id="Phobius"/>
    </source>
</evidence>
<organism evidence="5 6">
    <name type="scientific">Chitinophaga rhizophila</name>
    <dbReference type="NCBI Taxonomy" id="2866212"/>
    <lineage>
        <taxon>Bacteria</taxon>
        <taxon>Pseudomonadati</taxon>
        <taxon>Bacteroidota</taxon>
        <taxon>Chitinophagia</taxon>
        <taxon>Chitinophagales</taxon>
        <taxon>Chitinophagaceae</taxon>
        <taxon>Chitinophaga</taxon>
    </lineage>
</organism>
<gene>
    <name evidence="5" type="ORF">K1Y79_06170</name>
</gene>
<accession>A0ABS7G8E5</accession>
<keyword evidence="1" id="KW-0479">Metal-binding</keyword>
<dbReference type="Gene3D" id="3.60.21.10">
    <property type="match status" value="1"/>
</dbReference>
<dbReference type="PANTHER" id="PTHR31302">
    <property type="entry name" value="TRANSMEMBRANE PROTEIN WITH METALLOPHOSPHOESTERASE DOMAIN-RELATED"/>
    <property type="match status" value="1"/>
</dbReference>
<dbReference type="Proteomes" id="UP000812961">
    <property type="component" value="Unassembled WGS sequence"/>
</dbReference>
<dbReference type="InterPro" id="IPR004843">
    <property type="entry name" value="Calcineurin-like_PHP"/>
</dbReference>
<feature type="domain" description="Calcineurin-like phosphoesterase" evidence="4">
    <location>
        <begin position="173"/>
        <end position="361"/>
    </location>
</feature>
<dbReference type="InterPro" id="IPR029052">
    <property type="entry name" value="Metallo-depent_PP-like"/>
</dbReference>